<feature type="non-terminal residue" evidence="2">
    <location>
        <position position="88"/>
    </location>
</feature>
<dbReference type="AlphaFoldDB" id="A0AAW9K9E7"/>
<reference evidence="2" key="1">
    <citation type="submission" date="2019-11" db="EMBL/GenBank/DDBJ databases">
        <title>Characterization of Clostridium perfringens isolates from swine manure treated agricultural soils.</title>
        <authorList>
            <person name="Wushke S.T."/>
        </authorList>
    </citation>
    <scope>NUCLEOTIDE SEQUENCE</scope>
    <source>
        <strain evidence="2">X62</strain>
    </source>
</reference>
<evidence type="ECO:0000256" key="1">
    <source>
        <dbReference type="SAM" id="Phobius"/>
    </source>
</evidence>
<evidence type="ECO:0000313" key="3">
    <source>
        <dbReference type="Proteomes" id="UP001288944"/>
    </source>
</evidence>
<dbReference type="Proteomes" id="UP001288944">
    <property type="component" value="Unassembled WGS sequence"/>
</dbReference>
<name>A0AAW9K9E7_CLOPF</name>
<protein>
    <recommendedName>
        <fullName evidence="4">DUF4064 domain-containing protein</fullName>
    </recommendedName>
</protein>
<dbReference type="EMBL" id="WNUR01001084">
    <property type="protein sequence ID" value="MDZ7543345.1"/>
    <property type="molecule type" value="Genomic_DNA"/>
</dbReference>
<evidence type="ECO:0008006" key="4">
    <source>
        <dbReference type="Google" id="ProtNLM"/>
    </source>
</evidence>
<keyword evidence="1" id="KW-1133">Transmembrane helix</keyword>
<evidence type="ECO:0000313" key="2">
    <source>
        <dbReference type="EMBL" id="MDZ7543345.1"/>
    </source>
</evidence>
<sequence length="88" mass="9505">MEEIQEKKKLGAGIITISILYFIGLGFTLLGSIINLLFKDQTNKILAETGTGVQVTTAQILITLITSAIIIISVVLILCRKSIGVILF</sequence>
<organism evidence="2 3">
    <name type="scientific">Clostridium perfringens</name>
    <dbReference type="NCBI Taxonomy" id="1502"/>
    <lineage>
        <taxon>Bacteria</taxon>
        <taxon>Bacillati</taxon>
        <taxon>Bacillota</taxon>
        <taxon>Clostridia</taxon>
        <taxon>Eubacteriales</taxon>
        <taxon>Clostridiaceae</taxon>
        <taxon>Clostridium</taxon>
    </lineage>
</organism>
<accession>A0AAW9K9E7</accession>
<keyword evidence="1" id="KW-0812">Transmembrane</keyword>
<feature type="transmembrane region" description="Helical" evidence="1">
    <location>
        <begin position="12"/>
        <end position="38"/>
    </location>
</feature>
<feature type="transmembrane region" description="Helical" evidence="1">
    <location>
        <begin position="58"/>
        <end position="79"/>
    </location>
</feature>
<gene>
    <name evidence="2" type="ORF">GNF83_19635</name>
</gene>
<proteinExistence type="predicted"/>
<keyword evidence="1" id="KW-0472">Membrane</keyword>
<comment type="caution">
    <text evidence="2">The sequence shown here is derived from an EMBL/GenBank/DDBJ whole genome shotgun (WGS) entry which is preliminary data.</text>
</comment>